<dbReference type="InterPro" id="IPR016166">
    <property type="entry name" value="FAD-bd_PCMH"/>
</dbReference>
<reference evidence="6" key="1">
    <citation type="submission" date="2020-06" db="EMBL/GenBank/DDBJ databases">
        <title>A chromosome-scale genome assembly of Talaromyces rugulosus W13939.</title>
        <authorList>
            <person name="Wang B."/>
            <person name="Guo L."/>
            <person name="Ye K."/>
            <person name="Wang L."/>
        </authorList>
    </citation>
    <scope>NUCLEOTIDE SEQUENCE [LARGE SCALE GENOMIC DNA]</scope>
    <source>
        <strain evidence="6">W13939</strain>
    </source>
</reference>
<feature type="signal peptide" evidence="3">
    <location>
        <begin position="1"/>
        <end position="19"/>
    </location>
</feature>
<dbReference type="OrthoDB" id="9983560at2759"/>
<dbReference type="InterPro" id="IPR012951">
    <property type="entry name" value="BBE"/>
</dbReference>
<dbReference type="InterPro" id="IPR050432">
    <property type="entry name" value="FAD-linked_Oxidoreductases_BP"/>
</dbReference>
<dbReference type="GO" id="GO:0016491">
    <property type="term" value="F:oxidoreductase activity"/>
    <property type="evidence" value="ECO:0007669"/>
    <property type="project" value="UniProtKB-KW"/>
</dbReference>
<dbReference type="GO" id="GO:0071949">
    <property type="term" value="F:FAD binding"/>
    <property type="evidence" value="ECO:0007669"/>
    <property type="project" value="InterPro"/>
</dbReference>
<dbReference type="PROSITE" id="PS51387">
    <property type="entry name" value="FAD_PCMH"/>
    <property type="match status" value="1"/>
</dbReference>
<organism evidence="5 6">
    <name type="scientific">Talaromyces rugulosus</name>
    <name type="common">Penicillium rugulosum</name>
    <dbReference type="NCBI Taxonomy" id="121627"/>
    <lineage>
        <taxon>Eukaryota</taxon>
        <taxon>Fungi</taxon>
        <taxon>Dikarya</taxon>
        <taxon>Ascomycota</taxon>
        <taxon>Pezizomycotina</taxon>
        <taxon>Eurotiomycetes</taxon>
        <taxon>Eurotiomycetidae</taxon>
        <taxon>Eurotiales</taxon>
        <taxon>Trichocomaceae</taxon>
        <taxon>Talaromyces</taxon>
        <taxon>Talaromyces sect. Islandici</taxon>
    </lineage>
</organism>
<dbReference type="Gene3D" id="3.30.465.10">
    <property type="match status" value="2"/>
</dbReference>
<dbReference type="EMBL" id="CP055902">
    <property type="protein sequence ID" value="QKX62345.1"/>
    <property type="molecule type" value="Genomic_DNA"/>
</dbReference>
<keyword evidence="3" id="KW-0732">Signal</keyword>
<evidence type="ECO:0000256" key="1">
    <source>
        <dbReference type="ARBA" id="ARBA00005466"/>
    </source>
</evidence>
<evidence type="ECO:0000313" key="6">
    <source>
        <dbReference type="Proteomes" id="UP000509510"/>
    </source>
</evidence>
<comment type="similarity">
    <text evidence="1">Belongs to the oxygen-dependent FAD-linked oxidoreductase family.</text>
</comment>
<keyword evidence="6" id="KW-1185">Reference proteome</keyword>
<dbReference type="PANTHER" id="PTHR13878">
    <property type="entry name" value="GULONOLACTONE OXIDASE"/>
    <property type="match status" value="1"/>
</dbReference>
<dbReference type="SUPFAM" id="SSF56176">
    <property type="entry name" value="FAD-binding/transporter-associated domain-like"/>
    <property type="match status" value="1"/>
</dbReference>
<feature type="chain" id="PRO_5028980321" description="FAD-binding PCMH-type domain-containing protein" evidence="3">
    <location>
        <begin position="20"/>
        <end position="576"/>
    </location>
</feature>
<dbReference type="InterPro" id="IPR006094">
    <property type="entry name" value="Oxid_FAD_bind_N"/>
</dbReference>
<evidence type="ECO:0000256" key="3">
    <source>
        <dbReference type="SAM" id="SignalP"/>
    </source>
</evidence>
<feature type="domain" description="FAD-binding PCMH-type" evidence="4">
    <location>
        <begin position="121"/>
        <end position="300"/>
    </location>
</feature>
<dbReference type="Proteomes" id="UP000509510">
    <property type="component" value="Chromosome V"/>
</dbReference>
<evidence type="ECO:0000259" key="4">
    <source>
        <dbReference type="PROSITE" id="PS51387"/>
    </source>
</evidence>
<keyword evidence="2" id="KW-0560">Oxidoreductase</keyword>
<dbReference type="AlphaFoldDB" id="A0A7H8RA07"/>
<proteinExistence type="inferred from homology"/>
<dbReference type="KEGG" id="trg:TRUGW13939_09504"/>
<dbReference type="PANTHER" id="PTHR13878:SF91">
    <property type="entry name" value="FAD BINDING DOMAIN PROTEIN (AFU_ORTHOLOGUE AFUA_6G12070)-RELATED"/>
    <property type="match status" value="1"/>
</dbReference>
<accession>A0A7H8RA07</accession>
<dbReference type="Pfam" id="PF01565">
    <property type="entry name" value="FAD_binding_4"/>
    <property type="match status" value="1"/>
</dbReference>
<dbReference type="InterPro" id="IPR016169">
    <property type="entry name" value="FAD-bd_PCMH_sub2"/>
</dbReference>
<name>A0A7H8RA07_TALRU</name>
<protein>
    <recommendedName>
        <fullName evidence="4">FAD-binding PCMH-type domain-containing protein</fullName>
    </recommendedName>
</protein>
<sequence>MMLLCILAVLAASISPTLTAPAPETTRTCRKLPGDSDWPSDASWDSLNRTVGGRLIKGVPVAQSCYGPQADEITCSTLQNNWGLVNPFLSDPVNVVSPYFGNNSCNPFVGLANNSLSSCELGNMASYAINVSNAETAVAGIKFARENNIRLVVKNTGHDYLGGSAGKGALALWTHNLKEVTIMTNYSSSVYSGPAVKIGAGVQFVDLYNITAKNGLRVVGGSCPTVGAAGGWRLNGGHGPLASSYGLGADNSLEFEVVTVDGKKLTASPQENSDLYWALSGGGAGTYAVVISAIVKAHKDGPVAGSTLTFPNIYGNSFWVAVEAWMKHLLVLDTIPGFASEALITKDTFSIVIATLPNGTETTMKEALAPFYQTLSQLNITAVINETAVQKNYLEHYDTYIGEGTPFTRNLTVGGRLIPRSLVHDTSRLSQLTETFRDIVASENTVLYLLGYNVSNKRVGLPTGFNSVTPAWRDSLFLINIATPASNDAGWSTMSSDMSLMNRWQDKLRTLTPGGGAYINEGTYNDPQWKIDYFGGTYDRLRTIKRKYDPEFVLYVHPGVGSDEYEEQPDGHLCKV</sequence>
<dbReference type="GeneID" id="55996987"/>
<dbReference type="InterPro" id="IPR036318">
    <property type="entry name" value="FAD-bd_PCMH-like_sf"/>
</dbReference>
<evidence type="ECO:0000256" key="2">
    <source>
        <dbReference type="ARBA" id="ARBA00023002"/>
    </source>
</evidence>
<evidence type="ECO:0000313" key="5">
    <source>
        <dbReference type="EMBL" id="QKX62345.1"/>
    </source>
</evidence>
<gene>
    <name evidence="5" type="ORF">TRUGW13939_09504</name>
</gene>
<dbReference type="Pfam" id="PF08031">
    <property type="entry name" value="BBE"/>
    <property type="match status" value="1"/>
</dbReference>
<dbReference type="RefSeq" id="XP_035348519.1">
    <property type="nucleotide sequence ID" value="XM_035492626.1"/>
</dbReference>